<evidence type="ECO:0000313" key="8">
    <source>
        <dbReference type="EMBL" id="EOI58492.1"/>
    </source>
</evidence>
<reference evidence="8 10" key="1">
    <citation type="submission" date="2013-02" db="EMBL/GenBank/DDBJ databases">
        <title>The Genome Sequence of Enterococcus gilvus ATCC BAA-350.</title>
        <authorList>
            <consortium name="The Broad Institute Genome Sequencing Platform"/>
            <consortium name="The Broad Institute Genome Sequencing Center for Infectious Disease"/>
            <person name="Earl A.M."/>
            <person name="Gilmore M.S."/>
            <person name="Lebreton F."/>
            <person name="Walker B."/>
            <person name="Young S.K."/>
            <person name="Zeng Q."/>
            <person name="Gargeya S."/>
            <person name="Fitzgerald M."/>
            <person name="Haas B."/>
            <person name="Abouelleil A."/>
            <person name="Alvarado L."/>
            <person name="Arachchi H.M."/>
            <person name="Berlin A.M."/>
            <person name="Chapman S.B."/>
            <person name="Dewar J."/>
            <person name="Goldberg J."/>
            <person name="Griggs A."/>
            <person name="Gujja S."/>
            <person name="Hansen M."/>
            <person name="Howarth C."/>
            <person name="Imamovic A."/>
            <person name="Larimer J."/>
            <person name="McCowan C."/>
            <person name="Murphy C."/>
            <person name="Neiman D."/>
            <person name="Pearson M."/>
            <person name="Priest M."/>
            <person name="Roberts A."/>
            <person name="Saif S."/>
            <person name="Shea T."/>
            <person name="Sisk P."/>
            <person name="Sykes S."/>
            <person name="Wortman J."/>
            <person name="Nusbaum C."/>
            <person name="Birren B."/>
        </authorList>
    </citation>
    <scope>NUCLEOTIDE SEQUENCE [LARGE SCALE GENOMIC DNA]</scope>
    <source>
        <strain evidence="8 10">ATCC BAA-350</strain>
    </source>
</reference>
<dbReference type="PANTHER" id="PTHR34138">
    <property type="entry name" value="CELL SHAPE-DETERMINING PROTEIN MREC"/>
    <property type="match status" value="1"/>
</dbReference>
<dbReference type="PANTHER" id="PTHR34138:SF1">
    <property type="entry name" value="CELL SHAPE-DETERMINING PROTEIN MREC"/>
    <property type="match status" value="1"/>
</dbReference>
<dbReference type="OrthoDB" id="9792313at2"/>
<dbReference type="EMBL" id="ASWH01000002">
    <property type="protein sequence ID" value="EOW79656.1"/>
    <property type="molecule type" value="Genomic_DNA"/>
</dbReference>
<evidence type="ECO:0000256" key="3">
    <source>
        <dbReference type="ARBA" id="ARBA00022960"/>
    </source>
</evidence>
<evidence type="ECO:0000256" key="4">
    <source>
        <dbReference type="ARBA" id="ARBA00032089"/>
    </source>
</evidence>
<gene>
    <name evidence="9" type="ORF">I592_03796</name>
    <name evidence="8" type="ORF">UKC_00565</name>
</gene>
<dbReference type="InterPro" id="IPR055342">
    <property type="entry name" value="MreC_beta-barrel_core"/>
</dbReference>
<keyword evidence="3 5" id="KW-0133">Cell shape</keyword>
<protein>
    <recommendedName>
        <fullName evidence="2 5">Cell shape-determining protein MreC</fullName>
    </recommendedName>
    <alternativeName>
        <fullName evidence="4 5">Cell shape protein MreC</fullName>
    </alternativeName>
</protein>
<dbReference type="InterPro" id="IPR042177">
    <property type="entry name" value="Cell/Rod_1"/>
</dbReference>
<dbReference type="InterPro" id="IPR007221">
    <property type="entry name" value="MreC"/>
</dbReference>
<dbReference type="Pfam" id="PF04085">
    <property type="entry name" value="MreC"/>
    <property type="match status" value="1"/>
</dbReference>
<feature type="domain" description="Rod shape-determining protein MreC beta-barrel core" evidence="7">
    <location>
        <begin position="126"/>
        <end position="279"/>
    </location>
</feature>
<accession>R2Y822</accession>
<evidence type="ECO:0000259" key="7">
    <source>
        <dbReference type="Pfam" id="PF04085"/>
    </source>
</evidence>
<keyword evidence="6" id="KW-0175">Coiled coil</keyword>
<proteinExistence type="inferred from homology"/>
<comment type="similarity">
    <text evidence="1 5">Belongs to the MreC family.</text>
</comment>
<dbReference type="GO" id="GO:0008360">
    <property type="term" value="P:regulation of cell shape"/>
    <property type="evidence" value="ECO:0007669"/>
    <property type="project" value="UniProtKB-KW"/>
</dbReference>
<evidence type="ECO:0000256" key="6">
    <source>
        <dbReference type="SAM" id="Coils"/>
    </source>
</evidence>
<dbReference type="Proteomes" id="UP000013750">
    <property type="component" value="Unassembled WGS sequence"/>
</dbReference>
<comment type="caution">
    <text evidence="8">The sequence shown here is derived from an EMBL/GenBank/DDBJ whole genome shotgun (WGS) entry which is preliminary data.</text>
</comment>
<organism evidence="8 10">
    <name type="scientific">Enterococcus gilvus ATCC BAA-350</name>
    <dbReference type="NCBI Taxonomy" id="1158614"/>
    <lineage>
        <taxon>Bacteria</taxon>
        <taxon>Bacillati</taxon>
        <taxon>Bacillota</taxon>
        <taxon>Bacilli</taxon>
        <taxon>Lactobacillales</taxon>
        <taxon>Enterococcaceae</taxon>
        <taxon>Enterococcus</taxon>
    </lineage>
</organism>
<dbReference type="Gene3D" id="2.40.10.350">
    <property type="entry name" value="Rod shape-determining protein MreC, domain 2"/>
    <property type="match status" value="1"/>
</dbReference>
<evidence type="ECO:0000256" key="5">
    <source>
        <dbReference type="PIRNR" id="PIRNR038471"/>
    </source>
</evidence>
<dbReference type="GO" id="GO:0005886">
    <property type="term" value="C:plasma membrane"/>
    <property type="evidence" value="ECO:0007669"/>
    <property type="project" value="TreeGrafter"/>
</dbReference>
<evidence type="ECO:0000313" key="11">
    <source>
        <dbReference type="Proteomes" id="UP000014160"/>
    </source>
</evidence>
<evidence type="ECO:0000313" key="9">
    <source>
        <dbReference type="EMBL" id="EOW79656.1"/>
    </source>
</evidence>
<dbReference type="Gene3D" id="2.40.10.340">
    <property type="entry name" value="Rod shape-determining protein MreC, domain 1"/>
    <property type="match status" value="1"/>
</dbReference>
<dbReference type="AlphaFoldDB" id="R2Y822"/>
<dbReference type="EMBL" id="AJDQ01000003">
    <property type="protein sequence ID" value="EOI58492.1"/>
    <property type="molecule type" value="Genomic_DNA"/>
</dbReference>
<name>R2Y822_9ENTE</name>
<reference evidence="9 11" key="2">
    <citation type="submission" date="2013-03" db="EMBL/GenBank/DDBJ databases">
        <title>The Genome Sequence of Enterococcus gilvus ATCC BAA-350 (PacBio/Illumina hybrid assembly).</title>
        <authorList>
            <consortium name="The Broad Institute Genomics Platform"/>
            <consortium name="The Broad Institute Genome Sequencing Center for Infectious Disease"/>
            <person name="Earl A."/>
            <person name="Russ C."/>
            <person name="Gilmore M."/>
            <person name="Surin D."/>
            <person name="Walker B."/>
            <person name="Young S."/>
            <person name="Zeng Q."/>
            <person name="Gargeya S."/>
            <person name="Fitzgerald M."/>
            <person name="Haas B."/>
            <person name="Abouelleil A."/>
            <person name="Allen A.W."/>
            <person name="Alvarado L."/>
            <person name="Arachchi H.M."/>
            <person name="Berlin A.M."/>
            <person name="Chapman S.B."/>
            <person name="Gainer-Dewar J."/>
            <person name="Goldberg J."/>
            <person name="Griggs A."/>
            <person name="Gujja S."/>
            <person name="Hansen M."/>
            <person name="Howarth C."/>
            <person name="Imamovic A."/>
            <person name="Ireland A."/>
            <person name="Larimer J."/>
            <person name="McCowan C."/>
            <person name="Murphy C."/>
            <person name="Pearson M."/>
            <person name="Poon T.W."/>
            <person name="Priest M."/>
            <person name="Roberts A."/>
            <person name="Saif S."/>
            <person name="Shea T."/>
            <person name="Sisk P."/>
            <person name="Sykes S."/>
            <person name="Wortman J."/>
            <person name="Nusbaum C."/>
            <person name="Birren B."/>
        </authorList>
    </citation>
    <scope>NUCLEOTIDE SEQUENCE [LARGE SCALE GENOMIC DNA]</scope>
    <source>
        <strain evidence="9 11">ATCC BAA-350</strain>
    </source>
</reference>
<dbReference type="PIRSF" id="PIRSF038471">
    <property type="entry name" value="MreC"/>
    <property type="match status" value="1"/>
</dbReference>
<dbReference type="NCBIfam" id="TIGR00219">
    <property type="entry name" value="mreC"/>
    <property type="match status" value="1"/>
</dbReference>
<evidence type="ECO:0000313" key="10">
    <source>
        <dbReference type="Proteomes" id="UP000013750"/>
    </source>
</evidence>
<dbReference type="InterPro" id="IPR042175">
    <property type="entry name" value="Cell/Rod_MreC_2"/>
</dbReference>
<evidence type="ECO:0000256" key="1">
    <source>
        <dbReference type="ARBA" id="ARBA00009369"/>
    </source>
</evidence>
<comment type="function">
    <text evidence="5">Involved in formation and maintenance of cell shape.</text>
</comment>
<evidence type="ECO:0000256" key="2">
    <source>
        <dbReference type="ARBA" id="ARBA00013855"/>
    </source>
</evidence>
<dbReference type="Proteomes" id="UP000014160">
    <property type="component" value="Unassembled WGS sequence"/>
</dbReference>
<dbReference type="eggNOG" id="COG1792">
    <property type="taxonomic scope" value="Bacteria"/>
</dbReference>
<dbReference type="RefSeq" id="WP_010779014.1">
    <property type="nucleotide sequence ID" value="NZ_ASWH01000002.1"/>
</dbReference>
<dbReference type="PATRIC" id="fig|1158614.3.peg.580"/>
<keyword evidence="11" id="KW-1185">Reference proteome</keyword>
<dbReference type="HOGENOM" id="CLU_042663_1_1_9"/>
<sequence length="285" mass="32033">MKRAHSGKNRKKRLMVILIVMVIAISVMANQAKENGVESMRSVVKDPIGAVNKVIAVPKKWVSDRKYSVSNLFDTYEENRKLEEEVARYDEMKRKVTSQSQEIERLEEEVQLKKRLTSYRTLAATVIARSPNAWQNTLMVDKGSQDGVTKNMAVMSQKGLIGRVRKVKEQSCEIELVTSDNRSSNHFPIKISAEDGESFGILTMYDEKKKQLIATQITKEKNIKKGDVVRTSGLGRNSPAGIPIGTIVQVKPSRNGIDLEVYIAPYAQMADVSFVTIIQDMPDKD</sequence>
<feature type="coiled-coil region" evidence="6">
    <location>
        <begin position="79"/>
        <end position="116"/>
    </location>
</feature>